<accession>A0A7M5X0D2</accession>
<evidence type="ECO:0000313" key="2">
    <source>
        <dbReference type="EnsemblMetazoa" id="CLYHEMP015964.1"/>
    </source>
</evidence>
<dbReference type="InterPro" id="IPR051532">
    <property type="entry name" value="Ester_Hydrolysis_Enzymes"/>
</dbReference>
<dbReference type="PANTHER" id="PTHR30383:SF5">
    <property type="entry name" value="SGNH HYDROLASE-TYPE ESTERASE DOMAIN-CONTAINING PROTEIN"/>
    <property type="match status" value="1"/>
</dbReference>
<dbReference type="Proteomes" id="UP000594262">
    <property type="component" value="Unplaced"/>
</dbReference>
<dbReference type="EnsemblMetazoa" id="CLYHEMT015964.1">
    <property type="protein sequence ID" value="CLYHEMP015964.1"/>
    <property type="gene ID" value="CLYHEMG015964"/>
</dbReference>
<reference evidence="2" key="1">
    <citation type="submission" date="2021-01" db="UniProtKB">
        <authorList>
            <consortium name="EnsemblMetazoa"/>
        </authorList>
    </citation>
    <scope>IDENTIFICATION</scope>
</reference>
<dbReference type="Pfam" id="PF13472">
    <property type="entry name" value="Lipase_GDSL_2"/>
    <property type="match status" value="1"/>
</dbReference>
<dbReference type="PANTHER" id="PTHR30383">
    <property type="entry name" value="THIOESTERASE 1/PROTEASE 1/LYSOPHOSPHOLIPASE L1"/>
    <property type="match status" value="1"/>
</dbReference>
<proteinExistence type="predicted"/>
<dbReference type="InterPro" id="IPR013830">
    <property type="entry name" value="SGNH_hydro"/>
</dbReference>
<organism evidence="2 3">
    <name type="scientific">Clytia hemisphaerica</name>
    <dbReference type="NCBI Taxonomy" id="252671"/>
    <lineage>
        <taxon>Eukaryota</taxon>
        <taxon>Metazoa</taxon>
        <taxon>Cnidaria</taxon>
        <taxon>Hydrozoa</taxon>
        <taxon>Hydroidolina</taxon>
        <taxon>Leptothecata</taxon>
        <taxon>Obeliida</taxon>
        <taxon>Clytiidae</taxon>
        <taxon>Clytia</taxon>
    </lineage>
</organism>
<dbReference type="SUPFAM" id="SSF52266">
    <property type="entry name" value="SGNH hydrolase"/>
    <property type="match status" value="1"/>
</dbReference>
<name>A0A7M5X0D2_9CNID</name>
<dbReference type="AlphaFoldDB" id="A0A7M5X0D2"/>
<evidence type="ECO:0000313" key="3">
    <source>
        <dbReference type="Proteomes" id="UP000594262"/>
    </source>
</evidence>
<sequence>MADGRMKINFEEIILKKLMNQSHIELVKEGELNESCSDDIKSTMDFIDQMYVESEVKKASDNLNAFICDEIKKSSGSKPQQGNEDTSGFIKCKDKMINILENQIIFYEEEIRRKNNLIDSLLQGCNTHQNISFFRKNCENVTHHPIKSTCDAKRDVINNEKVTIRNDKENLIGKSISHHHSLNTSVNGFQREKEKVNENNPPKRSDIDDIKLEQKKREMVYICGDSIVNGVDGDGVSSKDFCTVVKSFSGSTSKDMIDYVRPTARKKPNKIIIHVGTNDIIKGINDTTDNLQTIIETVREISPETQICFSELCLRTDVGGRFTKVGEKNKELRKFCSERNIGLVENGNVDHSCLARKKLHMNPKGLKTLALNFKSFLAKC</sequence>
<protein>
    <recommendedName>
        <fullName evidence="1">SGNH hydrolase-type esterase domain-containing protein</fullName>
    </recommendedName>
</protein>
<feature type="domain" description="SGNH hydrolase-type esterase" evidence="1">
    <location>
        <begin position="244"/>
        <end position="365"/>
    </location>
</feature>
<dbReference type="Gene3D" id="3.40.50.12690">
    <property type="match status" value="1"/>
</dbReference>
<keyword evidence="3" id="KW-1185">Reference proteome</keyword>
<evidence type="ECO:0000259" key="1">
    <source>
        <dbReference type="Pfam" id="PF13472"/>
    </source>
</evidence>
<dbReference type="Gene3D" id="3.40.50.12700">
    <property type="match status" value="1"/>
</dbReference>
<dbReference type="GO" id="GO:0004622">
    <property type="term" value="F:phosphatidylcholine lysophospholipase activity"/>
    <property type="evidence" value="ECO:0007669"/>
    <property type="project" value="TreeGrafter"/>
</dbReference>
<dbReference type="OrthoDB" id="5982747at2759"/>